<gene>
    <name evidence="1" type="ordered locus">Weevi_0141</name>
</gene>
<dbReference type="STRING" id="865938.Weevi_0141"/>
<reference evidence="1 2" key="1">
    <citation type="journal article" date="2011" name="Stand. Genomic Sci.">
        <title>Complete genome sequence of Weeksella virosa type strain (9751).</title>
        <authorList>
            <person name="Lang E."/>
            <person name="Teshima H."/>
            <person name="Lucas S."/>
            <person name="Lapidus A."/>
            <person name="Hammon N."/>
            <person name="Deshpande S."/>
            <person name="Nolan M."/>
            <person name="Cheng J.F."/>
            <person name="Pitluck S."/>
            <person name="Liolios K."/>
            <person name="Pagani I."/>
            <person name="Mikhailova N."/>
            <person name="Ivanova N."/>
            <person name="Mavromatis K."/>
            <person name="Pati A."/>
            <person name="Tapia R."/>
            <person name="Han C."/>
            <person name="Goodwin L."/>
            <person name="Chen A."/>
            <person name="Palaniappan K."/>
            <person name="Land M."/>
            <person name="Hauser L."/>
            <person name="Chang Y.J."/>
            <person name="Jeffries C.D."/>
            <person name="Brambilla E.M."/>
            <person name="Kopitz M."/>
            <person name="Rohde M."/>
            <person name="Goker M."/>
            <person name="Tindall B.J."/>
            <person name="Detter J.C."/>
            <person name="Woyke T."/>
            <person name="Bristow J."/>
            <person name="Eisen J.A."/>
            <person name="Markowitz V."/>
            <person name="Hugenholtz P."/>
            <person name="Klenk H.P."/>
            <person name="Kyrpides N.C."/>
        </authorList>
    </citation>
    <scope>NUCLEOTIDE SEQUENCE [LARGE SCALE GENOMIC DNA]</scope>
    <source>
        <strain evidence="2">ATCC 43766 / DSM 16922 / JCM 21250 / NBRC 16016 / NCTC 11634 / CL345/78</strain>
    </source>
</reference>
<accession>F0NX93</accession>
<dbReference type="KEGG" id="wvi:Weevi_0141"/>
<keyword evidence="2" id="KW-1185">Reference proteome</keyword>
<protein>
    <submittedName>
        <fullName evidence="1">Uncharacterized protein</fullName>
    </submittedName>
</protein>
<dbReference type="AlphaFoldDB" id="F0NX93"/>
<organism evidence="1 2">
    <name type="scientific">Weeksella virosa (strain ATCC 43766 / DSM 16922 / JCM 21250 / CCUG 30538 / CDC 9751 / IAM 14551 / NBRC 16016 / NCTC 11634 / CL345/78)</name>
    <dbReference type="NCBI Taxonomy" id="865938"/>
    <lineage>
        <taxon>Bacteria</taxon>
        <taxon>Pseudomonadati</taxon>
        <taxon>Bacteroidota</taxon>
        <taxon>Flavobacteriia</taxon>
        <taxon>Flavobacteriales</taxon>
        <taxon>Weeksellaceae</taxon>
        <taxon>Weeksella</taxon>
    </lineage>
</organism>
<name>F0NX93_WEEVC</name>
<evidence type="ECO:0000313" key="1">
    <source>
        <dbReference type="EMBL" id="ADX66867.1"/>
    </source>
</evidence>
<proteinExistence type="predicted"/>
<reference evidence="2" key="2">
    <citation type="journal article" date="2011" name="Stand. Genomic Sci.">
        <title>Complete genome sequence of Weeksella virosa type strain (9751T).</title>
        <authorList>
            <person name="Lang E."/>
            <person name="Teshima H."/>
            <person name="Lucas S."/>
            <person name="Lapidus A."/>
            <person name="Hammon N."/>
            <person name="Deshpande S."/>
            <person name="Nolan M."/>
            <person name="Cheng J."/>
            <person name="Pitluck S."/>
            <person name="Liolios K."/>
            <person name="Pagani I."/>
            <person name="Mikhailova N."/>
            <person name="Ivanova N."/>
            <person name="Mavromatis K."/>
            <person name="Pati A."/>
            <person name="Tapia R."/>
            <person name="Han C."/>
            <person name="Goodwin L."/>
            <person name="Chen A."/>
            <person name="Palaniappan K."/>
            <person name="Land M."/>
            <person name="Hauser L."/>
            <person name="Chang Y."/>
            <person name="Jeffries C."/>
            <person name="Brambilla E."/>
            <person name="Kopitz M."/>
            <person name="Rohde M."/>
            <person name="Goker M."/>
            <person name="Tindall B."/>
            <person name="Detter J."/>
            <person name="Woyke T."/>
            <person name="Bristow J."/>
            <person name="Eisen J."/>
            <person name="Markowitz V."/>
            <person name="Hugenholtz P."/>
            <person name="Klenk H."/>
            <person name="Kyrpides N."/>
        </authorList>
    </citation>
    <scope>NUCLEOTIDE SEQUENCE [LARGE SCALE GENOMIC DNA]</scope>
    <source>
        <strain evidence="2">ATCC 43766 / DSM 16922 / JCM 21250 / NBRC 16016 / NCTC 11634 / CL345/78</strain>
    </source>
</reference>
<dbReference type="HOGENOM" id="CLU_2248983_0_0_10"/>
<evidence type="ECO:0000313" key="2">
    <source>
        <dbReference type="Proteomes" id="UP000008641"/>
    </source>
</evidence>
<dbReference type="Proteomes" id="UP000008641">
    <property type="component" value="Chromosome"/>
</dbReference>
<sequence length="104" mass="12300">MYSFKFSVTIGSIAFPINNQELQRNYLFLEKIASTYDLQISQDYCVLGYNELFQENFEGLTVSLSRQVKKYRSVHNLLKILEASCSFFQEDVYHIDYFVEIIEN</sequence>
<dbReference type="EMBL" id="CP002455">
    <property type="protein sequence ID" value="ADX66867.1"/>
    <property type="molecule type" value="Genomic_DNA"/>
</dbReference>